<comment type="similarity">
    <text evidence="4">Belongs to the cyclic nucleotide phosphodiesterase class-III family.</text>
</comment>
<dbReference type="Pfam" id="PF05729">
    <property type="entry name" value="NACHT"/>
    <property type="match status" value="1"/>
</dbReference>
<sequence length="1005" mass="113129">MGTITWLHLSDIHFRQSQSYGQHIVLQPLIRDIRERCVQGLQPDFIVLTGDIAHASRPEEYDMAKRFLDEVLDATGLEKDRLCLVPGNHDVDRGKNDMIARAMIPALSNRSAVNEFLANNEQRAVIFDRFHHYNQFLHDYLGADVPYDPQSQYYYFKLIEVAKQPIAILGLNSAWLAASNEDRNQLILGERQVREALEASQGAVLRLALMHHPFDWLRDFDRTAVESMLRRQCHFLLHGHMHEVGLLEVRAPSGAAMIIAAGACYETVDYPNSYNVVRLDLKSGQGTIYLRVFSDRNGGFWASDTRSYAEAPNGEFTFPLPDELKGLGSSLPETEGEGPTEAAESSTSSASPSESAPVATKPPDLTGLETQYRKTIIDQFEKLTFRGLAPSGTPISLSLDDVYVELKAVADVPEAADTYSADERRLLLEAEIHGGEAREELAMHLDALRAERWNRQARQETTQLQRRSIQDVLDDRTQRGVVILGDPGSGKTTLMHYQALRAAKLASHAGTTRKPLPIFVPLAAYDDYLRRESLRRSLNDFLAVYYEQWHNMLGLEPLFHRALEEGRALVLLDGLDEVLDTTTRQYVAAQADTLIRQWSSRGNRFALTSRIVGYREAQLQGDLPHVTVLDFGYDEIGIFAHQWCRSYESWLAGEENSTALQRATAEEEALLYDVRSNPSVERLAASPLLLTMLALLRRHVGKLPDRRIELYERYVRTLIDNWETNRSKGARQLSPKRFDPHEAISHLIALSLWLQQNKPSGTARRHELERALETICLRYEGNEPATAPERARVQAQQAGTHFLGDMRHFAGLLAERGRDAFGFLHLTFQEYFAGRALALMSSEARWVAIQPHLHRPRWREPILLCAGQLGVMEQRRAEVTELAQQICHAKSEHEDILHRDLFLATALVAEHVGLAHSILDELASKLEPLQTSSVPTVRDIALAGLSQLARLGSLSALSILQQSLKDRTLQRHVMDSVRAIVGADSLEPIRSAIASKLSDNDNDVR</sequence>
<dbReference type="Gene3D" id="3.40.50.300">
    <property type="entry name" value="P-loop containing nucleotide triphosphate hydrolases"/>
    <property type="match status" value="1"/>
</dbReference>
<keyword evidence="8" id="KW-1185">Reference proteome</keyword>
<accession>W4LLL2</accession>
<evidence type="ECO:0000256" key="4">
    <source>
        <dbReference type="ARBA" id="ARBA00025742"/>
    </source>
</evidence>
<feature type="compositionally biased region" description="Low complexity" evidence="5">
    <location>
        <begin position="337"/>
        <end position="359"/>
    </location>
</feature>
<evidence type="ECO:0000256" key="1">
    <source>
        <dbReference type="ARBA" id="ARBA00022723"/>
    </source>
</evidence>
<evidence type="ECO:0000256" key="3">
    <source>
        <dbReference type="ARBA" id="ARBA00023004"/>
    </source>
</evidence>
<evidence type="ECO:0000313" key="7">
    <source>
        <dbReference type="EMBL" id="ETW98615.1"/>
    </source>
</evidence>
<dbReference type="HOGENOM" id="CLU_298906_0_0_7"/>
<dbReference type="GO" id="GO:0016787">
    <property type="term" value="F:hydrolase activity"/>
    <property type="evidence" value="ECO:0007669"/>
    <property type="project" value="UniProtKB-KW"/>
</dbReference>
<evidence type="ECO:0000256" key="2">
    <source>
        <dbReference type="ARBA" id="ARBA00022801"/>
    </source>
</evidence>
<feature type="domain" description="NACHT" evidence="6">
    <location>
        <begin position="479"/>
        <end position="610"/>
    </location>
</feature>
<dbReference type="InterPro" id="IPR050884">
    <property type="entry name" value="CNP_phosphodiesterase-III"/>
</dbReference>
<dbReference type="PANTHER" id="PTHR42988">
    <property type="entry name" value="PHOSPHOHYDROLASE"/>
    <property type="match status" value="1"/>
</dbReference>
<dbReference type="Pfam" id="PF00149">
    <property type="entry name" value="Metallophos"/>
    <property type="match status" value="1"/>
</dbReference>
<gene>
    <name evidence="7" type="ORF">ETSY1_17995</name>
</gene>
<reference evidence="7 8" key="1">
    <citation type="journal article" date="2014" name="Nature">
        <title>An environmental bacterial taxon with a large and distinct metabolic repertoire.</title>
        <authorList>
            <person name="Wilson M.C."/>
            <person name="Mori T."/>
            <person name="Ruckert C."/>
            <person name="Uria A.R."/>
            <person name="Helf M.J."/>
            <person name="Takada K."/>
            <person name="Gernert C."/>
            <person name="Steffens U.A."/>
            <person name="Heycke N."/>
            <person name="Schmitt S."/>
            <person name="Rinke C."/>
            <person name="Helfrich E.J."/>
            <person name="Brachmann A.O."/>
            <person name="Gurgui C."/>
            <person name="Wakimoto T."/>
            <person name="Kracht M."/>
            <person name="Crusemann M."/>
            <person name="Hentschel U."/>
            <person name="Abe I."/>
            <person name="Matsunaga S."/>
            <person name="Kalinowski J."/>
            <person name="Takeyama H."/>
            <person name="Piel J."/>
        </authorList>
    </citation>
    <scope>NUCLEOTIDE SEQUENCE [LARGE SCALE GENOMIC DNA]</scope>
    <source>
        <strain evidence="8">TSY1</strain>
    </source>
</reference>
<dbReference type="GO" id="GO:0046872">
    <property type="term" value="F:metal ion binding"/>
    <property type="evidence" value="ECO:0007669"/>
    <property type="project" value="UniProtKB-KW"/>
</dbReference>
<proteinExistence type="inferred from homology"/>
<dbReference type="SUPFAM" id="SSF56300">
    <property type="entry name" value="Metallo-dependent phosphatases"/>
    <property type="match status" value="1"/>
</dbReference>
<dbReference type="InterPro" id="IPR029052">
    <property type="entry name" value="Metallo-depent_PP-like"/>
</dbReference>
<keyword evidence="3" id="KW-0408">Iron</keyword>
<dbReference type="EMBL" id="AZHW01000537">
    <property type="protein sequence ID" value="ETW98615.1"/>
    <property type="molecule type" value="Genomic_DNA"/>
</dbReference>
<feature type="non-terminal residue" evidence="7">
    <location>
        <position position="1005"/>
    </location>
</feature>
<dbReference type="Gene3D" id="3.60.21.10">
    <property type="match status" value="1"/>
</dbReference>
<dbReference type="PANTHER" id="PTHR42988:SF2">
    <property type="entry name" value="CYCLIC NUCLEOTIDE PHOSPHODIESTERASE CBUA0032-RELATED"/>
    <property type="match status" value="1"/>
</dbReference>
<evidence type="ECO:0000259" key="6">
    <source>
        <dbReference type="PROSITE" id="PS50837"/>
    </source>
</evidence>
<dbReference type="InterPro" id="IPR007111">
    <property type="entry name" value="NACHT_NTPase"/>
</dbReference>
<dbReference type="InterPro" id="IPR027417">
    <property type="entry name" value="P-loop_NTPase"/>
</dbReference>
<dbReference type="SUPFAM" id="SSF52540">
    <property type="entry name" value="P-loop containing nucleoside triphosphate hydrolases"/>
    <property type="match status" value="1"/>
</dbReference>
<comment type="caution">
    <text evidence="7">The sequence shown here is derived from an EMBL/GenBank/DDBJ whole genome shotgun (WGS) entry which is preliminary data.</text>
</comment>
<name>W4LLL2_ENTF1</name>
<evidence type="ECO:0000313" key="8">
    <source>
        <dbReference type="Proteomes" id="UP000019141"/>
    </source>
</evidence>
<keyword evidence="2" id="KW-0378">Hydrolase</keyword>
<dbReference type="Proteomes" id="UP000019141">
    <property type="component" value="Unassembled WGS sequence"/>
</dbReference>
<feature type="region of interest" description="Disordered" evidence="5">
    <location>
        <begin position="322"/>
        <end position="367"/>
    </location>
</feature>
<dbReference type="InterPro" id="IPR004843">
    <property type="entry name" value="Calcineurin-like_PHP"/>
</dbReference>
<keyword evidence="1" id="KW-0479">Metal-binding</keyword>
<dbReference type="PROSITE" id="PS50837">
    <property type="entry name" value="NACHT"/>
    <property type="match status" value="1"/>
</dbReference>
<evidence type="ECO:0000256" key="5">
    <source>
        <dbReference type="SAM" id="MobiDB-lite"/>
    </source>
</evidence>
<organism evidence="7 8">
    <name type="scientific">Entotheonella factor</name>
    <dbReference type="NCBI Taxonomy" id="1429438"/>
    <lineage>
        <taxon>Bacteria</taxon>
        <taxon>Pseudomonadati</taxon>
        <taxon>Nitrospinota/Tectimicrobiota group</taxon>
        <taxon>Candidatus Tectimicrobiota</taxon>
        <taxon>Candidatus Entotheonellia</taxon>
        <taxon>Candidatus Entotheonellales</taxon>
        <taxon>Candidatus Entotheonellaceae</taxon>
        <taxon>Candidatus Entotheonella</taxon>
    </lineage>
</organism>
<dbReference type="AlphaFoldDB" id="W4LLL2"/>
<protein>
    <recommendedName>
        <fullName evidence="6">NACHT domain-containing protein</fullName>
    </recommendedName>
</protein>